<keyword evidence="3" id="KW-0560">Oxidoreductase</keyword>
<accession>C4LFL2</accession>
<dbReference type="InterPro" id="IPR013785">
    <property type="entry name" value="Aldolase_TIM"/>
</dbReference>
<reference evidence="6" key="1">
    <citation type="submission" date="2009-05" db="EMBL/GenBank/DDBJ databases">
        <title>Complete sequence of Tolumonas auensis DSM 9187.</title>
        <authorList>
            <consortium name="US DOE Joint Genome Institute"/>
            <person name="Lucas S."/>
            <person name="Copeland A."/>
            <person name="Lapidus A."/>
            <person name="Glavina del Rio T."/>
            <person name="Tice H."/>
            <person name="Bruce D."/>
            <person name="Goodwin L."/>
            <person name="Pitluck S."/>
            <person name="Chertkov O."/>
            <person name="Brettin T."/>
            <person name="Detter J.C."/>
            <person name="Han C."/>
            <person name="Larimer F."/>
            <person name="Land M."/>
            <person name="Hauser L."/>
            <person name="Kyrpides N."/>
            <person name="Mikhailova N."/>
            <person name="Spring S."/>
            <person name="Beller H."/>
        </authorList>
    </citation>
    <scope>NUCLEOTIDE SEQUENCE [LARGE SCALE GENOMIC DNA]</scope>
    <source>
        <strain evidence="6">DSM 9187 / TA4</strain>
    </source>
</reference>
<proteinExistence type="inferred from homology"/>
<organism evidence="5 6">
    <name type="scientific">Tolumonas auensis (strain DSM 9187 / NBRC 110442 / TA 4)</name>
    <dbReference type="NCBI Taxonomy" id="595494"/>
    <lineage>
        <taxon>Bacteria</taxon>
        <taxon>Pseudomonadati</taxon>
        <taxon>Pseudomonadota</taxon>
        <taxon>Gammaproteobacteria</taxon>
        <taxon>Aeromonadales</taxon>
        <taxon>Aeromonadaceae</taxon>
        <taxon>Tolumonas</taxon>
    </lineage>
</organism>
<dbReference type="SUPFAM" id="SSF51395">
    <property type="entry name" value="FMN-linked oxidoreductases"/>
    <property type="match status" value="1"/>
</dbReference>
<dbReference type="eggNOG" id="COG1902">
    <property type="taxonomic scope" value="Bacteria"/>
</dbReference>
<dbReference type="GO" id="GO:0010181">
    <property type="term" value="F:FMN binding"/>
    <property type="evidence" value="ECO:0007669"/>
    <property type="project" value="InterPro"/>
</dbReference>
<comment type="similarity">
    <text evidence="2">Belongs to the NADH:flavin oxidoreductase/NADH oxidase family.</text>
</comment>
<dbReference type="GO" id="GO:0005829">
    <property type="term" value="C:cytosol"/>
    <property type="evidence" value="ECO:0007669"/>
    <property type="project" value="UniProtKB-ARBA"/>
</dbReference>
<keyword evidence="6" id="KW-1185">Reference proteome</keyword>
<dbReference type="PANTHER" id="PTHR22893:SF91">
    <property type="entry name" value="NADPH DEHYDROGENASE 2-RELATED"/>
    <property type="match status" value="1"/>
</dbReference>
<dbReference type="FunFam" id="3.20.20.70:FF:000059">
    <property type="entry name" value="N-ethylmaleimide reductase, FMN-linked"/>
    <property type="match status" value="1"/>
</dbReference>
<feature type="domain" description="NADH:flavin oxidoreductase/NADH oxidase N-terminal" evidence="4">
    <location>
        <begin position="4"/>
        <end position="339"/>
    </location>
</feature>
<dbReference type="InterPro" id="IPR045247">
    <property type="entry name" value="Oye-like"/>
</dbReference>
<name>C4LFL2_TOLAT</name>
<dbReference type="Pfam" id="PF00724">
    <property type="entry name" value="Oxidored_FMN"/>
    <property type="match status" value="1"/>
</dbReference>
<dbReference type="PANTHER" id="PTHR22893">
    <property type="entry name" value="NADH OXIDOREDUCTASE-RELATED"/>
    <property type="match status" value="1"/>
</dbReference>
<dbReference type="Gene3D" id="3.20.20.70">
    <property type="entry name" value="Aldolase class I"/>
    <property type="match status" value="1"/>
</dbReference>
<dbReference type="HOGENOM" id="CLU_012153_0_1_6"/>
<gene>
    <name evidence="5" type="ordered locus">Tola_1769</name>
</gene>
<evidence type="ECO:0000256" key="3">
    <source>
        <dbReference type="ARBA" id="ARBA00023002"/>
    </source>
</evidence>
<sequence length="371" mass="40553">MSLLFTSYDLAGTQLSNRVVMAPMTRARASNNVPDEQTVLYYAQRASAGLIISEGVPVSQEGCGYLFNPSLYTDEQTQAWRKVTDAVHAKGGKIFAQLWHVGRLSHVSIQPNNQAPVSSVAEAVATSHAYAWVEPGKPGRVKASTPRALLTDEVQRVTADFVKAGLRAIEAGFDGVELHGANGYLFEQFINGALNNRTDIYGGSIANRLRFLLETLDALADKLGSNKVGVRLSPFGRLYDMHPYAEEAETWLSLASALNERDLAYVHLSDQLTIGAEAIPDGFATQFRQNYKGTLIAAGGFTRESAEQALSNGDLDLIAFGRPFISNPDLVERMQNNWPLAESDRATYYGIDGAVEKGYTDYPFYEIKPAS</sequence>
<dbReference type="EMBL" id="CP001616">
    <property type="protein sequence ID" value="ACQ93379.1"/>
    <property type="molecule type" value="Genomic_DNA"/>
</dbReference>
<dbReference type="CDD" id="cd02933">
    <property type="entry name" value="OYE_like_FMN"/>
    <property type="match status" value="1"/>
</dbReference>
<evidence type="ECO:0000259" key="4">
    <source>
        <dbReference type="Pfam" id="PF00724"/>
    </source>
</evidence>
<dbReference type="STRING" id="595494.Tola_1769"/>
<protein>
    <submittedName>
        <fullName evidence="5">NADH:flavin oxidoreductase/NADH oxidase</fullName>
    </submittedName>
</protein>
<dbReference type="GO" id="GO:0016628">
    <property type="term" value="F:oxidoreductase activity, acting on the CH-CH group of donors, NAD or NADP as acceptor"/>
    <property type="evidence" value="ECO:0007669"/>
    <property type="project" value="UniProtKB-ARBA"/>
</dbReference>
<evidence type="ECO:0000256" key="1">
    <source>
        <dbReference type="ARBA" id="ARBA00001917"/>
    </source>
</evidence>
<evidence type="ECO:0000256" key="2">
    <source>
        <dbReference type="ARBA" id="ARBA00005979"/>
    </source>
</evidence>
<dbReference type="KEGG" id="tau:Tola_1769"/>
<dbReference type="Proteomes" id="UP000009073">
    <property type="component" value="Chromosome"/>
</dbReference>
<evidence type="ECO:0000313" key="6">
    <source>
        <dbReference type="Proteomes" id="UP000009073"/>
    </source>
</evidence>
<comment type="cofactor">
    <cofactor evidence="1">
        <name>FMN</name>
        <dbReference type="ChEBI" id="CHEBI:58210"/>
    </cofactor>
</comment>
<dbReference type="OrthoDB" id="8523426at2"/>
<dbReference type="AlphaFoldDB" id="C4LFL2"/>
<evidence type="ECO:0000313" key="5">
    <source>
        <dbReference type="EMBL" id="ACQ93379.1"/>
    </source>
</evidence>
<reference evidence="5 6" key="2">
    <citation type="journal article" date="2011" name="Stand. Genomic Sci.">
        <title>Complete genome sequence of Tolumonas auensis type strain (TA 4).</title>
        <authorList>
            <person name="Chertkov O."/>
            <person name="Copeland A."/>
            <person name="Lucas S."/>
            <person name="Lapidus A."/>
            <person name="Berry K.W."/>
            <person name="Detter J.C."/>
            <person name="Del Rio T.G."/>
            <person name="Hammon N."/>
            <person name="Dalin E."/>
            <person name="Tice H."/>
            <person name="Pitluck S."/>
            <person name="Richardson P."/>
            <person name="Bruce D."/>
            <person name="Goodwin L."/>
            <person name="Han C."/>
            <person name="Tapia R."/>
            <person name="Saunders E."/>
            <person name="Schmutz J."/>
            <person name="Brettin T."/>
            <person name="Larimer F."/>
            <person name="Land M."/>
            <person name="Hauser L."/>
            <person name="Spring S."/>
            <person name="Rohde M."/>
            <person name="Kyrpides N.C."/>
            <person name="Ivanova N."/>
            <person name="Goker M."/>
            <person name="Beller H.R."/>
            <person name="Klenk H.P."/>
            <person name="Woyke T."/>
        </authorList>
    </citation>
    <scope>NUCLEOTIDE SEQUENCE [LARGE SCALE GENOMIC DNA]</scope>
    <source>
        <strain evidence="6">DSM 9187 / TA4</strain>
    </source>
</reference>
<dbReference type="RefSeq" id="WP_015878850.1">
    <property type="nucleotide sequence ID" value="NC_012691.1"/>
</dbReference>
<dbReference type="InterPro" id="IPR001155">
    <property type="entry name" value="OxRdtase_FMN_N"/>
</dbReference>